<evidence type="ECO:0000256" key="2">
    <source>
        <dbReference type="HAMAP-Rule" id="MF_00055"/>
    </source>
</evidence>
<dbReference type="Pfam" id="PF01875">
    <property type="entry name" value="Memo"/>
    <property type="match status" value="1"/>
</dbReference>
<dbReference type="EMBL" id="DSTX01000008">
    <property type="protein sequence ID" value="HFK20653.1"/>
    <property type="molecule type" value="Genomic_DNA"/>
</dbReference>
<dbReference type="PANTHER" id="PTHR11060:SF0">
    <property type="entry name" value="PROTEIN MEMO1"/>
    <property type="match status" value="1"/>
</dbReference>
<proteinExistence type="inferred from homology"/>
<organism evidence="3">
    <name type="scientific">Candidatus Methanomethylicus mesodigestus</name>
    <dbReference type="NCBI Taxonomy" id="1867258"/>
    <lineage>
        <taxon>Archaea</taxon>
        <taxon>Thermoproteota</taxon>
        <taxon>Methanosuratincolia</taxon>
        <taxon>Candidatus Methanomethylicales</taxon>
        <taxon>Candidatus Methanomethylicaceae</taxon>
        <taxon>Candidatus Methanomethylicus</taxon>
    </lineage>
</organism>
<dbReference type="CDD" id="cd07361">
    <property type="entry name" value="MEMO_like"/>
    <property type="match status" value="1"/>
</dbReference>
<sequence>MALRDRRPSVSGSFYEGSRRALVEQIEWCFLHRVGPGRLPERGPKPGRRSVIGAVAPHAGYIYSGPVAAHTYYEISKEPPPEVVVLIGPNHTGYGAGVSVWGGGKWETPLGKAEVDSAVVASISKSGAVEVDEDAHIHEHSLEVQLPFLQYLFGDRLKIVPICMMLQDFETASELGSAVAASLSGRSSVVIASTDFSHYVDYRSAYTRDSEVCAAIERMDARSVGETVRRRGISMCGPGPVMATIIASAQLGARSAKKLCYATSGDTSGPKAEVVGYGSFAFFV</sequence>
<evidence type="ECO:0000313" key="3">
    <source>
        <dbReference type="EMBL" id="HFK20653.1"/>
    </source>
</evidence>
<dbReference type="PANTHER" id="PTHR11060">
    <property type="entry name" value="PROTEIN MEMO1"/>
    <property type="match status" value="1"/>
</dbReference>
<reference evidence="3" key="1">
    <citation type="journal article" date="2020" name="mSystems">
        <title>Genome- and Community-Level Interaction Insights into Carbon Utilization and Element Cycling Functions of Hydrothermarchaeota in Hydrothermal Sediment.</title>
        <authorList>
            <person name="Zhou Z."/>
            <person name="Liu Y."/>
            <person name="Xu W."/>
            <person name="Pan J."/>
            <person name="Luo Z.H."/>
            <person name="Li M."/>
        </authorList>
    </citation>
    <scope>NUCLEOTIDE SEQUENCE [LARGE SCALE GENOMIC DNA]</scope>
    <source>
        <strain evidence="3">SpSt-468</strain>
    </source>
</reference>
<name>A0A7C3J440_9CREN</name>
<dbReference type="NCBIfam" id="TIGR04336">
    <property type="entry name" value="AmmeMemoSam_B"/>
    <property type="match status" value="1"/>
</dbReference>
<dbReference type="AlphaFoldDB" id="A0A7C3J440"/>
<dbReference type="HAMAP" id="MF_00055">
    <property type="entry name" value="MEMO1"/>
    <property type="match status" value="1"/>
</dbReference>
<accession>A0A7C3J440</accession>
<comment type="similarity">
    <text evidence="1 2">Belongs to the MEMO1 family.</text>
</comment>
<dbReference type="InterPro" id="IPR002737">
    <property type="entry name" value="MEMO1_fam"/>
</dbReference>
<gene>
    <name evidence="3" type="primary">amrB</name>
    <name evidence="3" type="ORF">ENS19_05140</name>
</gene>
<protein>
    <recommendedName>
        <fullName evidence="2">MEMO1 family protein ENS19_05140</fullName>
    </recommendedName>
</protein>
<dbReference type="Gene3D" id="3.40.830.10">
    <property type="entry name" value="LigB-like"/>
    <property type="match status" value="1"/>
</dbReference>
<evidence type="ECO:0000256" key="1">
    <source>
        <dbReference type="ARBA" id="ARBA00006315"/>
    </source>
</evidence>
<comment type="caution">
    <text evidence="3">The sequence shown here is derived from an EMBL/GenBank/DDBJ whole genome shotgun (WGS) entry which is preliminary data.</text>
</comment>